<dbReference type="PIRSF" id="PIRSF001619">
    <property type="entry name" value="Biotin_synth"/>
    <property type="match status" value="1"/>
</dbReference>
<feature type="binding site" evidence="13 14">
    <location>
        <position position="261"/>
    </location>
    <ligand>
        <name>[2Fe-2S] cluster</name>
        <dbReference type="ChEBI" id="CHEBI:190135"/>
    </ligand>
</feature>
<dbReference type="FunFam" id="3.20.20.70:FF:000011">
    <property type="entry name" value="Biotin synthase"/>
    <property type="match status" value="1"/>
</dbReference>
<evidence type="ECO:0000313" key="16">
    <source>
        <dbReference type="EMBL" id="OEJ65354.1"/>
    </source>
</evidence>
<dbReference type="InterPro" id="IPR006638">
    <property type="entry name" value="Elp3/MiaA/NifB-like_rSAM"/>
</dbReference>
<dbReference type="Pfam" id="PF06968">
    <property type="entry name" value="BATS"/>
    <property type="match status" value="1"/>
</dbReference>
<comment type="cofactor">
    <cofactor evidence="14">
        <name>[2Fe-2S] cluster</name>
        <dbReference type="ChEBI" id="CHEBI:190135"/>
    </cofactor>
    <text evidence="14">Binds 1 [2Fe-2S] cluster. The cluster is coordinated with 3 cysteines and 1 arginine.</text>
</comment>
<dbReference type="SFLD" id="SFLDG01060">
    <property type="entry name" value="BATS_domain_containing"/>
    <property type="match status" value="1"/>
</dbReference>
<dbReference type="HAMAP" id="MF_01694">
    <property type="entry name" value="BioB"/>
    <property type="match status" value="1"/>
</dbReference>
<dbReference type="GO" id="GO:0051537">
    <property type="term" value="F:2 iron, 2 sulfur cluster binding"/>
    <property type="evidence" value="ECO:0007669"/>
    <property type="project" value="UniProtKB-KW"/>
</dbReference>
<dbReference type="Gene3D" id="3.20.20.70">
    <property type="entry name" value="Aldolase class I"/>
    <property type="match status" value="1"/>
</dbReference>
<keyword evidence="5 13" id="KW-0808">Transferase</keyword>
<evidence type="ECO:0000256" key="8">
    <source>
        <dbReference type="ARBA" id="ARBA00022723"/>
    </source>
</evidence>
<evidence type="ECO:0000256" key="2">
    <source>
        <dbReference type="ARBA" id="ARBA00010765"/>
    </source>
</evidence>
<dbReference type="SFLD" id="SFLDS00029">
    <property type="entry name" value="Radical_SAM"/>
    <property type="match status" value="1"/>
</dbReference>
<dbReference type="PANTHER" id="PTHR22976">
    <property type="entry name" value="BIOTIN SYNTHASE"/>
    <property type="match status" value="1"/>
</dbReference>
<feature type="domain" description="Radical SAM core" evidence="15">
    <location>
        <begin position="39"/>
        <end position="266"/>
    </location>
</feature>
<comment type="similarity">
    <text evidence="2 13">Belongs to the radical SAM superfamily. Biotin synthase family.</text>
</comment>
<comment type="function">
    <text evidence="13">Catalyzes the conversion of dethiobiotin (DTB) to biotin by the insertion of a sulfur atom into dethiobiotin via a radical-based mechanism.</text>
</comment>
<reference evidence="17" key="1">
    <citation type="submission" date="2016-07" db="EMBL/GenBank/DDBJ databases">
        <authorList>
            <person name="Florea S."/>
            <person name="Webb J.S."/>
            <person name="Jaromczyk J."/>
            <person name="Schardl C.L."/>
        </authorList>
    </citation>
    <scope>NUCLEOTIDE SEQUENCE [LARGE SCALE GENOMIC DNA]</scope>
    <source>
        <strain evidence="17">MV-1</strain>
    </source>
</reference>
<protein>
    <recommendedName>
        <fullName evidence="3 13">Biotin synthase</fullName>
        <ecNumber evidence="3 13">2.8.1.6</ecNumber>
    </recommendedName>
</protein>
<dbReference type="SMART" id="SM00729">
    <property type="entry name" value="Elp3"/>
    <property type="match status" value="1"/>
</dbReference>
<keyword evidence="10 13" id="KW-0408">Iron</keyword>
<dbReference type="SMART" id="SM00876">
    <property type="entry name" value="BATS"/>
    <property type="match status" value="1"/>
</dbReference>
<evidence type="ECO:0000256" key="10">
    <source>
        <dbReference type="ARBA" id="ARBA00023004"/>
    </source>
</evidence>
<dbReference type="GO" id="GO:0005506">
    <property type="term" value="F:iron ion binding"/>
    <property type="evidence" value="ECO:0007669"/>
    <property type="project" value="UniProtKB-UniRule"/>
</dbReference>
<feature type="binding site" evidence="13 14">
    <location>
        <position position="129"/>
    </location>
    <ligand>
        <name>[2Fe-2S] cluster</name>
        <dbReference type="ChEBI" id="CHEBI:190135"/>
    </ligand>
</feature>
<feature type="binding site" evidence="13 14">
    <location>
        <position position="189"/>
    </location>
    <ligand>
        <name>[2Fe-2S] cluster</name>
        <dbReference type="ChEBI" id="CHEBI:190135"/>
    </ligand>
</feature>
<comment type="caution">
    <text evidence="16">The sequence shown here is derived from an EMBL/GenBank/DDBJ whole genome shotgun (WGS) entry which is preliminary data.</text>
</comment>
<keyword evidence="11 13" id="KW-0411">Iron-sulfur</keyword>
<dbReference type="SUPFAM" id="SSF102114">
    <property type="entry name" value="Radical SAM enzymes"/>
    <property type="match status" value="1"/>
</dbReference>
<dbReference type="SFLD" id="SFLDG01278">
    <property type="entry name" value="biotin_synthase_like"/>
    <property type="match status" value="1"/>
</dbReference>
<dbReference type="InterPro" id="IPR013785">
    <property type="entry name" value="Aldolase_TIM"/>
</dbReference>
<dbReference type="RefSeq" id="WP_069958813.1">
    <property type="nucleotide sequence ID" value="NZ_MCGG01000052.1"/>
</dbReference>
<organism evidence="16 17">
    <name type="scientific">Magnetovibrio blakemorei</name>
    <dbReference type="NCBI Taxonomy" id="28181"/>
    <lineage>
        <taxon>Bacteria</taxon>
        <taxon>Pseudomonadati</taxon>
        <taxon>Pseudomonadota</taxon>
        <taxon>Alphaproteobacteria</taxon>
        <taxon>Rhodospirillales</taxon>
        <taxon>Magnetovibrionaceae</taxon>
        <taxon>Magnetovibrio</taxon>
    </lineage>
</organism>
<dbReference type="InterPro" id="IPR058240">
    <property type="entry name" value="rSAM_sf"/>
</dbReference>
<keyword evidence="8 13" id="KW-0479">Metal-binding</keyword>
<comment type="subunit">
    <text evidence="13">Homodimer.</text>
</comment>
<comment type="cofactor">
    <cofactor evidence="13">
        <name>[2Fe-2S] cluster</name>
        <dbReference type="ChEBI" id="CHEBI:190135"/>
    </cofactor>
    <text evidence="13">Binds 1 [2Fe-2S] cluster. The cluster is coordinated with 3 cysteines and 1 arginine.</text>
</comment>
<dbReference type="NCBIfam" id="TIGR00433">
    <property type="entry name" value="bioB"/>
    <property type="match status" value="1"/>
</dbReference>
<dbReference type="Pfam" id="PF04055">
    <property type="entry name" value="Radical_SAM"/>
    <property type="match status" value="1"/>
</dbReference>
<feature type="binding site" evidence="13 14">
    <location>
        <position position="98"/>
    </location>
    <ligand>
        <name>[2Fe-2S] cluster</name>
        <dbReference type="ChEBI" id="CHEBI:190135"/>
    </ligand>
</feature>
<comment type="catalytic activity">
    <reaction evidence="12 13">
        <text>(4R,5S)-dethiobiotin + (sulfur carrier)-SH + 2 reduced [2Fe-2S]-[ferredoxin] + 2 S-adenosyl-L-methionine = (sulfur carrier)-H + biotin + 2 5'-deoxyadenosine + 2 L-methionine + 2 oxidized [2Fe-2S]-[ferredoxin]</text>
        <dbReference type="Rhea" id="RHEA:22060"/>
        <dbReference type="Rhea" id="RHEA-COMP:10000"/>
        <dbReference type="Rhea" id="RHEA-COMP:10001"/>
        <dbReference type="Rhea" id="RHEA-COMP:14737"/>
        <dbReference type="Rhea" id="RHEA-COMP:14739"/>
        <dbReference type="ChEBI" id="CHEBI:17319"/>
        <dbReference type="ChEBI" id="CHEBI:29917"/>
        <dbReference type="ChEBI" id="CHEBI:33737"/>
        <dbReference type="ChEBI" id="CHEBI:33738"/>
        <dbReference type="ChEBI" id="CHEBI:57586"/>
        <dbReference type="ChEBI" id="CHEBI:57844"/>
        <dbReference type="ChEBI" id="CHEBI:59789"/>
        <dbReference type="ChEBI" id="CHEBI:64428"/>
        <dbReference type="ChEBI" id="CHEBI:149473"/>
        <dbReference type="EC" id="2.8.1.6"/>
    </reaction>
</comment>
<keyword evidence="9 13" id="KW-0093">Biotin biosynthesis</keyword>
<accession>A0A1E5Q516</accession>
<evidence type="ECO:0000256" key="3">
    <source>
        <dbReference type="ARBA" id="ARBA00012236"/>
    </source>
</evidence>
<gene>
    <name evidence="13" type="primary">bioB</name>
    <name evidence="16" type="ORF">BEN30_14645</name>
</gene>
<keyword evidence="17" id="KW-1185">Reference proteome</keyword>
<evidence type="ECO:0000259" key="15">
    <source>
        <dbReference type="PROSITE" id="PS51918"/>
    </source>
</evidence>
<keyword evidence="6 13" id="KW-0949">S-adenosyl-L-methionine</keyword>
<dbReference type="InterPro" id="IPR007197">
    <property type="entry name" value="rSAM"/>
</dbReference>
<dbReference type="OrthoDB" id="9786826at2"/>
<dbReference type="SFLD" id="SFLDF00272">
    <property type="entry name" value="biotin_synthase"/>
    <property type="match status" value="1"/>
</dbReference>
<evidence type="ECO:0000256" key="6">
    <source>
        <dbReference type="ARBA" id="ARBA00022691"/>
    </source>
</evidence>
<sequence length="340" mass="37872">MTACRHDWTVEEVQSLYDLPFMDLLYRAHTVHRETFDPSEIQFSSLMSIKTGGCPEDCGYCPQSAHHGSDLEKERLVEIDRVLVEAQAAKDRGATRFCMGAAWKNPNNRDFPFVLEMISGVKGLGMECCVTLGSLTEEQTRQLKDVGLDYYNHNLDTSPEHYENIITTRKFQDRLDTLEKVRDAGISVCCGGILGLGEGEKDRSRLLMELANMPAHPDSVPINLLVRVKGTPLEHAAEIDPFIFVRTVAVARIMMPKSHVRLSAGRESMDDATQALCFFAGANSVFFGEKLLTTPNAQADRDLELLQRLDLHPQEVKQAANIEAQIDQPVSRQAGHALSA</sequence>
<dbReference type="STRING" id="28181.BEN30_14645"/>
<name>A0A1E5Q516_9PROT</name>
<evidence type="ECO:0000256" key="12">
    <source>
        <dbReference type="ARBA" id="ARBA00051157"/>
    </source>
</evidence>
<evidence type="ECO:0000256" key="7">
    <source>
        <dbReference type="ARBA" id="ARBA00022714"/>
    </source>
</evidence>
<dbReference type="UniPathway" id="UPA00078">
    <property type="reaction ID" value="UER00162"/>
</dbReference>
<evidence type="ECO:0000256" key="1">
    <source>
        <dbReference type="ARBA" id="ARBA00004942"/>
    </source>
</evidence>
<evidence type="ECO:0000256" key="13">
    <source>
        <dbReference type="HAMAP-Rule" id="MF_01694"/>
    </source>
</evidence>
<comment type="pathway">
    <text evidence="1 13">Cofactor biosynthesis; biotin biosynthesis; biotin from 7,8-diaminononanoate: step 2/2.</text>
</comment>
<keyword evidence="4 13" id="KW-0004">4Fe-4S</keyword>
<keyword evidence="7 13" id="KW-0001">2Fe-2S</keyword>
<dbReference type="InterPro" id="IPR024177">
    <property type="entry name" value="Biotin_synthase"/>
</dbReference>
<comment type="cofactor">
    <cofactor evidence="13 14">
        <name>[4Fe-4S] cluster</name>
        <dbReference type="ChEBI" id="CHEBI:49883"/>
    </cofactor>
    <text evidence="13 14">Binds 1 [4Fe-4S] cluster. The cluster is coordinated with 3 cysteines and an exchangeable S-adenosyl-L-methionine.</text>
</comment>
<dbReference type="AlphaFoldDB" id="A0A1E5Q516"/>
<evidence type="ECO:0000256" key="4">
    <source>
        <dbReference type="ARBA" id="ARBA00022485"/>
    </source>
</evidence>
<dbReference type="EC" id="2.8.1.6" evidence="3 13"/>
<dbReference type="InterPro" id="IPR002684">
    <property type="entry name" value="Biotin_synth/BioAB"/>
</dbReference>
<dbReference type="EMBL" id="MCGG01000052">
    <property type="protein sequence ID" value="OEJ65354.1"/>
    <property type="molecule type" value="Genomic_DNA"/>
</dbReference>
<dbReference type="PROSITE" id="PS51918">
    <property type="entry name" value="RADICAL_SAM"/>
    <property type="match status" value="1"/>
</dbReference>
<dbReference type="GO" id="GO:0051539">
    <property type="term" value="F:4 iron, 4 sulfur cluster binding"/>
    <property type="evidence" value="ECO:0007669"/>
    <property type="project" value="UniProtKB-KW"/>
</dbReference>
<evidence type="ECO:0000256" key="5">
    <source>
        <dbReference type="ARBA" id="ARBA00022679"/>
    </source>
</evidence>
<proteinExistence type="inferred from homology"/>
<evidence type="ECO:0000256" key="11">
    <source>
        <dbReference type="ARBA" id="ARBA00023014"/>
    </source>
</evidence>
<dbReference type="GO" id="GO:0004076">
    <property type="term" value="F:biotin synthase activity"/>
    <property type="evidence" value="ECO:0007669"/>
    <property type="project" value="UniProtKB-UniRule"/>
</dbReference>
<dbReference type="GO" id="GO:0009102">
    <property type="term" value="P:biotin biosynthetic process"/>
    <property type="evidence" value="ECO:0007669"/>
    <property type="project" value="UniProtKB-UniRule"/>
</dbReference>
<evidence type="ECO:0000256" key="9">
    <source>
        <dbReference type="ARBA" id="ARBA00022756"/>
    </source>
</evidence>
<dbReference type="Proteomes" id="UP000095347">
    <property type="component" value="Unassembled WGS sequence"/>
</dbReference>
<feature type="binding site" evidence="13 14">
    <location>
        <position position="61"/>
    </location>
    <ligand>
        <name>[4Fe-4S] cluster</name>
        <dbReference type="ChEBI" id="CHEBI:49883"/>
        <note>4Fe-4S-S-AdoMet</note>
    </ligand>
</feature>
<evidence type="ECO:0000256" key="14">
    <source>
        <dbReference type="PIRSR" id="PIRSR001619-1"/>
    </source>
</evidence>
<feature type="binding site" evidence="13 14">
    <location>
        <position position="54"/>
    </location>
    <ligand>
        <name>[4Fe-4S] cluster</name>
        <dbReference type="ChEBI" id="CHEBI:49883"/>
        <note>4Fe-4S-S-AdoMet</note>
    </ligand>
</feature>
<dbReference type="PANTHER" id="PTHR22976:SF2">
    <property type="entry name" value="BIOTIN SYNTHASE, MITOCHONDRIAL"/>
    <property type="match status" value="1"/>
</dbReference>
<feature type="binding site" evidence="13 14">
    <location>
        <position position="58"/>
    </location>
    <ligand>
        <name>[4Fe-4S] cluster</name>
        <dbReference type="ChEBI" id="CHEBI:49883"/>
        <note>4Fe-4S-S-AdoMet</note>
    </ligand>
</feature>
<dbReference type="InterPro" id="IPR010722">
    <property type="entry name" value="BATS_dom"/>
</dbReference>
<evidence type="ECO:0000313" key="17">
    <source>
        <dbReference type="Proteomes" id="UP000095347"/>
    </source>
</evidence>
<dbReference type="CDD" id="cd01335">
    <property type="entry name" value="Radical_SAM"/>
    <property type="match status" value="1"/>
</dbReference>